<comment type="caution">
    <text evidence="2">The sequence shown here is derived from an EMBL/GenBank/DDBJ whole genome shotgun (WGS) entry which is preliminary data.</text>
</comment>
<name>A0A927E368_KLEPN</name>
<reference evidence="2" key="1">
    <citation type="submission" date="2020-07" db="EMBL/GenBank/DDBJ databases">
        <title>Clinical and genomic characterization of carbapenemase-producing Enterobacterales causing secondary infections during the COVID-19 crisis at a New York City hospital.</title>
        <authorList>
            <person name="Gomez-Simmonds A."/>
            <person name="Annavajhala M.K."/>
            <person name="Uhlemann A.-C."/>
        </authorList>
    </citation>
    <scope>NUCLEOTIDE SEQUENCE</scope>
    <source>
        <strain evidence="2">KP1828</strain>
    </source>
</reference>
<dbReference type="Proteomes" id="UP000623974">
    <property type="component" value="Unassembled WGS sequence"/>
</dbReference>
<dbReference type="AlphaFoldDB" id="A0A927E368"/>
<sequence length="155" mass="17384">MNSSYWQALFQAELGCVHGGRAGRREAVGKGKRLERIPDVVVNEVLAGAGCDAELTSATQKAKSLLESRLLKFGSSDWTRTSSVSPVVTDFVKFNYIFTNIFTIIIVFLSIKCQLKTIGCCHNHLTIRILFNFIYQHDVVVIFVKVIDIKQLVNF</sequence>
<keyword evidence="1" id="KW-0472">Membrane</keyword>
<protein>
    <submittedName>
        <fullName evidence="2">Uncharacterized protein</fullName>
    </submittedName>
</protein>
<gene>
    <name evidence="2" type="ORF">IE980_17525</name>
</gene>
<keyword evidence="1" id="KW-0812">Transmembrane</keyword>
<keyword evidence="1" id="KW-1133">Transmembrane helix</keyword>
<proteinExistence type="predicted"/>
<evidence type="ECO:0000256" key="1">
    <source>
        <dbReference type="SAM" id="Phobius"/>
    </source>
</evidence>
<organism evidence="2 3">
    <name type="scientific">Klebsiella pneumoniae</name>
    <dbReference type="NCBI Taxonomy" id="573"/>
    <lineage>
        <taxon>Bacteria</taxon>
        <taxon>Pseudomonadati</taxon>
        <taxon>Pseudomonadota</taxon>
        <taxon>Gammaproteobacteria</taxon>
        <taxon>Enterobacterales</taxon>
        <taxon>Enterobacteriaceae</taxon>
        <taxon>Klebsiella/Raoultella group</taxon>
        <taxon>Klebsiella</taxon>
        <taxon>Klebsiella pneumoniae complex</taxon>
    </lineage>
</organism>
<dbReference type="EMBL" id="JACXSX010000001">
    <property type="protein sequence ID" value="MBD3744048.1"/>
    <property type="molecule type" value="Genomic_DNA"/>
</dbReference>
<accession>A0A927E368</accession>
<evidence type="ECO:0000313" key="3">
    <source>
        <dbReference type="Proteomes" id="UP000623974"/>
    </source>
</evidence>
<feature type="transmembrane region" description="Helical" evidence="1">
    <location>
        <begin position="94"/>
        <end position="111"/>
    </location>
</feature>
<evidence type="ECO:0000313" key="2">
    <source>
        <dbReference type="EMBL" id="MBD3744048.1"/>
    </source>
</evidence>